<dbReference type="CDD" id="cd16329">
    <property type="entry name" value="LolA_like"/>
    <property type="match status" value="1"/>
</dbReference>
<accession>A0A7T1AMZ6</accession>
<dbReference type="RefSeq" id="WP_218111389.1">
    <property type="nucleotide sequence ID" value="NZ_CP065383.1"/>
</dbReference>
<name>A0A7T1AMZ6_ATRLM</name>
<sequence>MKKLIMTFFLIIVFVAFSLQAFAITADEILDEMEARSALNATQKSVGTMIMTDEKGKEEKRDLVMYSYDDSEDTENRAFIFRFLSPAEVKNVTMLSMKDGDQIYLFMPAFKKVRRIAGSGKKEKFAGTNFSFEDLSGGYSKDDYDATLMNDDDDENYILDLVPNDPDSDYSKLIMTVDKEKFYFKKIEFIDLDGNQWKVLEVQKVQEEEDGSITILKMYFQDLKDNSTSLVEMESVEKGIDLPSNFFSVRTIQRPEI</sequence>
<organism evidence="3 4">
    <name type="scientific">Atribacter laminatus</name>
    <dbReference type="NCBI Taxonomy" id="2847778"/>
    <lineage>
        <taxon>Bacteria</taxon>
        <taxon>Pseudomonadati</taxon>
        <taxon>Atribacterota</taxon>
        <taxon>Atribacteria</taxon>
        <taxon>Atribacterales</taxon>
        <taxon>Atribacteraceae</taxon>
        <taxon>Atribacter</taxon>
    </lineage>
</organism>
<dbReference type="InterPro" id="IPR029046">
    <property type="entry name" value="LolA/LolB/LppX"/>
</dbReference>
<keyword evidence="1" id="KW-0732">Signal</keyword>
<dbReference type="SUPFAM" id="SSF89392">
    <property type="entry name" value="Prokaryotic lipoproteins and lipoprotein localization factors"/>
    <property type="match status" value="1"/>
</dbReference>
<dbReference type="InterPro" id="IPR033399">
    <property type="entry name" value="TP_0789-like"/>
</dbReference>
<gene>
    <name evidence="3" type="ORF">RT761_02125</name>
</gene>
<dbReference type="AlphaFoldDB" id="A0A7T1AMZ6"/>
<dbReference type="Pfam" id="PF17131">
    <property type="entry name" value="LolA_like"/>
    <property type="match status" value="1"/>
</dbReference>
<dbReference type="EMBL" id="CP065383">
    <property type="protein sequence ID" value="QPM68898.1"/>
    <property type="molecule type" value="Genomic_DNA"/>
</dbReference>
<evidence type="ECO:0000259" key="2">
    <source>
        <dbReference type="Pfam" id="PF17131"/>
    </source>
</evidence>
<protein>
    <recommendedName>
        <fullName evidence="2">Uncharacterized protein TP-0789 domain-containing protein</fullName>
    </recommendedName>
</protein>
<dbReference type="Gene3D" id="2.50.20.10">
    <property type="entry name" value="Lipoprotein localisation LolA/LolB/LppX"/>
    <property type="match status" value="1"/>
</dbReference>
<proteinExistence type="predicted"/>
<reference evidence="3 4" key="1">
    <citation type="journal article" date="2021" name="Nat. Commun.">
        <title>Isolation of a member of the candidate phylum Atribacteria reveals a unique cell membrane structure.</title>
        <authorList>
            <person name="Taiki K."/>
            <person name="Nobu M.K."/>
            <person name="Kusada H."/>
            <person name="Meng X.-Y."/>
            <person name="Hosoki N."/>
            <person name="Uematsu K."/>
            <person name="Yoshioka H."/>
            <person name="Kamagata Y."/>
            <person name="Tamaki H."/>
        </authorList>
    </citation>
    <scope>NUCLEOTIDE SEQUENCE [LARGE SCALE GENOMIC DNA]</scope>
    <source>
        <strain evidence="3 4">RT761</strain>
    </source>
</reference>
<dbReference type="Proteomes" id="UP000594463">
    <property type="component" value="Chromosome"/>
</dbReference>
<dbReference type="KEGG" id="alam:RT761_02125"/>
<evidence type="ECO:0000256" key="1">
    <source>
        <dbReference type="ARBA" id="ARBA00022729"/>
    </source>
</evidence>
<feature type="domain" description="Uncharacterized protein TP-0789" evidence="2">
    <location>
        <begin position="76"/>
        <end position="254"/>
    </location>
</feature>
<evidence type="ECO:0000313" key="4">
    <source>
        <dbReference type="Proteomes" id="UP000594463"/>
    </source>
</evidence>
<keyword evidence="4" id="KW-1185">Reference proteome</keyword>
<evidence type="ECO:0000313" key="3">
    <source>
        <dbReference type="EMBL" id="QPM68898.1"/>
    </source>
</evidence>